<protein>
    <submittedName>
        <fullName evidence="2">Uncharacterized protein</fullName>
    </submittedName>
</protein>
<accession>X1A675</accession>
<sequence length="102" mass="11117">MQLRQQPALPTLDSLDLRIKDRSLQQPTPAGFDAAPDSGWLDQRQNAGGLDGEDDGLLPDLFGEKVQDKPVSVKGRMRLDDNVNTLSDTLDGAEVSIEVKTD</sequence>
<reference evidence="2" key="1">
    <citation type="journal article" date="2014" name="Front. Microbiol.">
        <title>High frequency of phylogenetically diverse reductive dehalogenase-homologous genes in deep subseafloor sedimentary metagenomes.</title>
        <authorList>
            <person name="Kawai M."/>
            <person name="Futagami T."/>
            <person name="Toyoda A."/>
            <person name="Takaki Y."/>
            <person name="Nishi S."/>
            <person name="Hori S."/>
            <person name="Arai W."/>
            <person name="Tsubouchi T."/>
            <person name="Morono Y."/>
            <person name="Uchiyama I."/>
            <person name="Ito T."/>
            <person name="Fujiyama A."/>
            <person name="Inagaki F."/>
            <person name="Takami H."/>
        </authorList>
    </citation>
    <scope>NUCLEOTIDE SEQUENCE</scope>
    <source>
        <strain evidence="2">Expedition CK06-06</strain>
    </source>
</reference>
<feature type="region of interest" description="Disordered" evidence="1">
    <location>
        <begin position="20"/>
        <end position="57"/>
    </location>
</feature>
<name>X1A675_9ZZZZ</name>
<gene>
    <name evidence="2" type="ORF">S01H4_20591</name>
</gene>
<proteinExistence type="predicted"/>
<evidence type="ECO:0000313" key="2">
    <source>
        <dbReference type="EMBL" id="GAG65667.1"/>
    </source>
</evidence>
<evidence type="ECO:0000256" key="1">
    <source>
        <dbReference type="SAM" id="MobiDB-lite"/>
    </source>
</evidence>
<dbReference type="AlphaFoldDB" id="X1A675"/>
<comment type="caution">
    <text evidence="2">The sequence shown here is derived from an EMBL/GenBank/DDBJ whole genome shotgun (WGS) entry which is preliminary data.</text>
</comment>
<dbReference type="EMBL" id="BART01009266">
    <property type="protein sequence ID" value="GAG65667.1"/>
    <property type="molecule type" value="Genomic_DNA"/>
</dbReference>
<organism evidence="2">
    <name type="scientific">marine sediment metagenome</name>
    <dbReference type="NCBI Taxonomy" id="412755"/>
    <lineage>
        <taxon>unclassified sequences</taxon>
        <taxon>metagenomes</taxon>
        <taxon>ecological metagenomes</taxon>
    </lineage>
</organism>